<proteinExistence type="predicted"/>
<name>A0A4U0WB56_9PEZI</name>
<organism evidence="2 3">
    <name type="scientific">Friedmanniomyces simplex</name>
    <dbReference type="NCBI Taxonomy" id="329884"/>
    <lineage>
        <taxon>Eukaryota</taxon>
        <taxon>Fungi</taxon>
        <taxon>Dikarya</taxon>
        <taxon>Ascomycota</taxon>
        <taxon>Pezizomycotina</taxon>
        <taxon>Dothideomycetes</taxon>
        <taxon>Dothideomycetidae</taxon>
        <taxon>Mycosphaerellales</taxon>
        <taxon>Teratosphaeriaceae</taxon>
        <taxon>Friedmanniomyces</taxon>
    </lineage>
</organism>
<dbReference type="PANTHER" id="PTHR43464">
    <property type="entry name" value="METHYLTRANSFERASE"/>
    <property type="match status" value="1"/>
</dbReference>
<dbReference type="CDD" id="cd02440">
    <property type="entry name" value="AdoMet_MTases"/>
    <property type="match status" value="1"/>
</dbReference>
<evidence type="ECO:0000313" key="2">
    <source>
        <dbReference type="EMBL" id="TKA59731.1"/>
    </source>
</evidence>
<evidence type="ECO:0000313" key="3">
    <source>
        <dbReference type="Proteomes" id="UP000309340"/>
    </source>
</evidence>
<dbReference type="GO" id="GO:0010420">
    <property type="term" value="F:polyprenyldihydroxybenzoate methyltransferase activity"/>
    <property type="evidence" value="ECO:0007669"/>
    <property type="project" value="TreeGrafter"/>
</dbReference>
<reference evidence="2 3" key="1">
    <citation type="submission" date="2017-03" db="EMBL/GenBank/DDBJ databases">
        <title>Genomes of endolithic fungi from Antarctica.</title>
        <authorList>
            <person name="Coleine C."/>
            <person name="Masonjones S."/>
            <person name="Stajich J.E."/>
        </authorList>
    </citation>
    <scope>NUCLEOTIDE SEQUENCE [LARGE SCALE GENOMIC DNA]</scope>
    <source>
        <strain evidence="2 3">CCFEE 5184</strain>
    </source>
</reference>
<dbReference type="InterPro" id="IPR029063">
    <property type="entry name" value="SAM-dependent_MTases_sf"/>
</dbReference>
<dbReference type="Proteomes" id="UP000309340">
    <property type="component" value="Unassembled WGS sequence"/>
</dbReference>
<dbReference type="EMBL" id="NAJQ01001394">
    <property type="protein sequence ID" value="TKA59731.1"/>
    <property type="molecule type" value="Genomic_DNA"/>
</dbReference>
<gene>
    <name evidence="2" type="ORF">B0A55_11438</name>
</gene>
<evidence type="ECO:0000259" key="1">
    <source>
        <dbReference type="Pfam" id="PF13649"/>
    </source>
</evidence>
<dbReference type="PANTHER" id="PTHR43464:SF89">
    <property type="entry name" value="METHYLTRANSFERASE"/>
    <property type="match status" value="1"/>
</dbReference>
<dbReference type="InterPro" id="IPR036047">
    <property type="entry name" value="F-box-like_dom_sf"/>
</dbReference>
<dbReference type="Gene3D" id="3.40.50.150">
    <property type="entry name" value="Vaccinia Virus protein VP39"/>
    <property type="match status" value="1"/>
</dbReference>
<comment type="caution">
    <text evidence="2">The sequence shown here is derived from an EMBL/GenBank/DDBJ whole genome shotgun (WGS) entry which is preliminary data.</text>
</comment>
<sequence length="352" mass="38980">MAQTYSAVDTFTDVGPAYQEAFHKVPLQVRSLEWVTSQLSKGARVLDAGCGTGLPACQTFADAGLDVLGVDITPVMIEAAQRQVPNARFEVADSRTWNPSPTDLPFDCVYSSFALIAGVSQSDIRAFFHRAFDWVKPGGLFVFGTVPMDGENVEVMWLGRKMTVSSLSAENTEAAIKDAGFVIEKKETEPFMPKGAEAGVCRAEDAWEEEHLFVYARKAHILTLPGSPSITPIASNVSIDPQCFDPHQPDASPDRRRGMRSIDKVLNYETPTKPSAATLPVELIQMVYGHLGPTDFNAARHTCHSWMTASLDYDLLIQQLKRGGWWSTTSTLPTLFQEWRHHWPMSRFLARG</sequence>
<dbReference type="InterPro" id="IPR041698">
    <property type="entry name" value="Methyltransf_25"/>
</dbReference>
<dbReference type="SUPFAM" id="SSF81383">
    <property type="entry name" value="F-box domain"/>
    <property type="match status" value="1"/>
</dbReference>
<dbReference type="Pfam" id="PF13649">
    <property type="entry name" value="Methyltransf_25"/>
    <property type="match status" value="1"/>
</dbReference>
<dbReference type="OrthoDB" id="540004at2759"/>
<protein>
    <recommendedName>
        <fullName evidence="1">Methyltransferase domain-containing protein</fullName>
    </recommendedName>
</protein>
<dbReference type="AlphaFoldDB" id="A0A4U0WB56"/>
<dbReference type="SUPFAM" id="SSF53335">
    <property type="entry name" value="S-adenosyl-L-methionine-dependent methyltransferases"/>
    <property type="match status" value="1"/>
</dbReference>
<feature type="domain" description="Methyltransferase" evidence="1">
    <location>
        <begin position="45"/>
        <end position="139"/>
    </location>
</feature>
<accession>A0A4U0WB56</accession>
<dbReference type="STRING" id="329884.A0A4U0WB56"/>
<dbReference type="CDD" id="cd09917">
    <property type="entry name" value="F-box_SF"/>
    <property type="match status" value="1"/>
</dbReference>
<feature type="non-terminal residue" evidence="2">
    <location>
        <position position="352"/>
    </location>
</feature>
<keyword evidence="3" id="KW-1185">Reference proteome</keyword>